<organism evidence="4 5">
    <name type="scientific">Sitophilus oryzae</name>
    <name type="common">Rice weevil</name>
    <name type="synonym">Curculio oryzae</name>
    <dbReference type="NCBI Taxonomy" id="7048"/>
    <lineage>
        <taxon>Eukaryota</taxon>
        <taxon>Metazoa</taxon>
        <taxon>Ecdysozoa</taxon>
        <taxon>Arthropoda</taxon>
        <taxon>Hexapoda</taxon>
        <taxon>Insecta</taxon>
        <taxon>Pterygota</taxon>
        <taxon>Neoptera</taxon>
        <taxon>Endopterygota</taxon>
        <taxon>Coleoptera</taxon>
        <taxon>Polyphaga</taxon>
        <taxon>Cucujiformia</taxon>
        <taxon>Curculionidae</taxon>
        <taxon>Dryophthorinae</taxon>
        <taxon>Sitophilus</taxon>
    </lineage>
</organism>
<dbReference type="Pfam" id="PF21530">
    <property type="entry name" value="Pif1_2B_dom"/>
    <property type="match status" value="1"/>
</dbReference>
<name>A0A6J2YIG3_SITOR</name>
<dbReference type="EC" id="5.6.2.3" evidence="1"/>
<keyword evidence="1" id="KW-0067">ATP-binding</keyword>
<proteinExistence type="inferred from homology"/>
<dbReference type="KEGG" id="soy:115887392"/>
<evidence type="ECO:0000313" key="4">
    <source>
        <dbReference type="Proteomes" id="UP000504635"/>
    </source>
</evidence>
<dbReference type="GO" id="GO:0016787">
    <property type="term" value="F:hydrolase activity"/>
    <property type="evidence" value="ECO:0007669"/>
    <property type="project" value="UniProtKB-KW"/>
</dbReference>
<dbReference type="OrthoDB" id="8121869at2759"/>
<dbReference type="PANTHER" id="PTHR10492">
    <property type="match status" value="1"/>
</dbReference>
<evidence type="ECO:0000256" key="1">
    <source>
        <dbReference type="RuleBase" id="RU363044"/>
    </source>
</evidence>
<evidence type="ECO:0000259" key="3">
    <source>
        <dbReference type="Pfam" id="PF21530"/>
    </source>
</evidence>
<accession>A0A6J2YIG3</accession>
<dbReference type="Proteomes" id="UP000504635">
    <property type="component" value="Unplaced"/>
</dbReference>
<dbReference type="GeneID" id="115887392"/>
<feature type="domain" description="DNA helicase Pif1-like 2B" evidence="3">
    <location>
        <begin position="603"/>
        <end position="647"/>
    </location>
</feature>
<keyword evidence="4" id="KW-1185">Reference proteome</keyword>
<gene>
    <name evidence="5" type="primary">LOC115887392</name>
</gene>
<dbReference type="SUPFAM" id="SSF52540">
    <property type="entry name" value="P-loop containing nucleoside triphosphate hydrolases"/>
    <property type="match status" value="2"/>
</dbReference>
<dbReference type="InterPro" id="IPR010285">
    <property type="entry name" value="DNA_helicase_pif1-like_DEAD"/>
</dbReference>
<comment type="cofactor">
    <cofactor evidence="1">
        <name>Mg(2+)</name>
        <dbReference type="ChEBI" id="CHEBI:18420"/>
    </cofactor>
</comment>
<keyword evidence="1" id="KW-0233">DNA recombination</keyword>
<feature type="domain" description="DNA helicase Pif1-like DEAD-box helicase" evidence="2">
    <location>
        <begin position="302"/>
        <end position="516"/>
    </location>
</feature>
<comment type="catalytic activity">
    <reaction evidence="1">
        <text>ATP + H2O = ADP + phosphate + H(+)</text>
        <dbReference type="Rhea" id="RHEA:13065"/>
        <dbReference type="ChEBI" id="CHEBI:15377"/>
        <dbReference type="ChEBI" id="CHEBI:15378"/>
        <dbReference type="ChEBI" id="CHEBI:30616"/>
        <dbReference type="ChEBI" id="CHEBI:43474"/>
        <dbReference type="ChEBI" id="CHEBI:456216"/>
        <dbReference type="EC" id="5.6.2.3"/>
    </reaction>
</comment>
<evidence type="ECO:0000313" key="5">
    <source>
        <dbReference type="RefSeq" id="XP_030762665.1"/>
    </source>
</evidence>
<dbReference type="InterPro" id="IPR027417">
    <property type="entry name" value="P-loop_NTPase"/>
</dbReference>
<dbReference type="Gene3D" id="3.40.50.300">
    <property type="entry name" value="P-loop containing nucleotide triphosphate hydrolases"/>
    <property type="match status" value="1"/>
</dbReference>
<dbReference type="Pfam" id="PF05970">
    <property type="entry name" value="PIF1"/>
    <property type="match status" value="1"/>
</dbReference>
<keyword evidence="1" id="KW-0227">DNA damage</keyword>
<sequence>MYESGRYISSSEAVWRILTFPIHERFPPVTQLAVHLENGQRVYFTSTNLRDTHHNTPPQTTLLAFFEICKTDNFAKTLLYHEVPSYYVYNNKTFSRRKLGKVVEGWPGVKKEKVLGRVYTIHPNNTECYHLRLLLHVVRGPTCFEDLKTVNGVLHPTFQSACKALGLHEDDSHWDTTLEEAALCDSPLKLRELFTVMLIFCQLSDPLSLWEKFKDSFSEDIKRQLERDLLDSAQRLMDEVYNRCLILIEDAVLAQAGQDIGQYGLPRPKRSGASFGNREYLRETNYDLGALREVVLSNEETMTNEQNYIYQQILGNIDKKKGIMFFLDAPGGTGKTFLINLLLAKVRSNRGIALAVASSGIAATLLQGGKTAHAAFKLPLNLTNIETPLCNISKQSNTAHVLRDCKLIVWDESTMAHKRGFEALNITLKDIRGNDDMMGGVTVLLAGDFRQTLPVVPKGTRANEVKACIKASNLWPFVKKLHLTKNMRVYLKGDVCTGQFADLLLKIGNGEYPETEGKITITSDLAVVVSTIDDLITRIYPDIHNLNSKSTDWLCERTILTTKNDQSSAINDILLRSFEGPEHEYRSVDTVVHTDDAVHYPVEFLNSLNPPGLPPHTLTIKVGAPVMLLRNLNPPKLCNGTRLRVKALHKNVIEAIIFTGCARGESVFIPRIPLIPTDYPFEFKRLQIPLKTCFAMTINKAQDQSLKTAGIDLRGNCFSHGQFYVACSRVSSPSNLVVLAPEGRTCNVVYKEVL</sequence>
<dbReference type="GO" id="GO:0006310">
    <property type="term" value="P:DNA recombination"/>
    <property type="evidence" value="ECO:0007669"/>
    <property type="project" value="UniProtKB-KW"/>
</dbReference>
<dbReference type="InParanoid" id="A0A6J2YIG3"/>
<dbReference type="InterPro" id="IPR049163">
    <property type="entry name" value="Pif1-like_2B_dom"/>
</dbReference>
<protein>
    <recommendedName>
        <fullName evidence="1">ATP-dependent DNA helicase</fullName>
        <ecNumber evidence="1">5.6.2.3</ecNumber>
    </recommendedName>
</protein>
<keyword evidence="1" id="KW-0234">DNA repair</keyword>
<dbReference type="GO" id="GO:0005524">
    <property type="term" value="F:ATP binding"/>
    <property type="evidence" value="ECO:0007669"/>
    <property type="project" value="UniProtKB-KW"/>
</dbReference>
<comment type="similarity">
    <text evidence="1">Belongs to the helicase family.</text>
</comment>
<dbReference type="GO" id="GO:0006281">
    <property type="term" value="P:DNA repair"/>
    <property type="evidence" value="ECO:0007669"/>
    <property type="project" value="UniProtKB-KW"/>
</dbReference>
<evidence type="ECO:0000259" key="2">
    <source>
        <dbReference type="Pfam" id="PF05970"/>
    </source>
</evidence>
<dbReference type="GO" id="GO:0043139">
    <property type="term" value="F:5'-3' DNA helicase activity"/>
    <property type="evidence" value="ECO:0007669"/>
    <property type="project" value="UniProtKB-EC"/>
</dbReference>
<dbReference type="PANTHER" id="PTHR10492:SF57">
    <property type="entry name" value="ATP-DEPENDENT DNA HELICASE"/>
    <property type="match status" value="1"/>
</dbReference>
<keyword evidence="1" id="KW-0378">Hydrolase</keyword>
<dbReference type="AlphaFoldDB" id="A0A6J2YIG3"/>
<reference evidence="5" key="1">
    <citation type="submission" date="2025-08" db="UniProtKB">
        <authorList>
            <consortium name="RefSeq"/>
        </authorList>
    </citation>
    <scope>IDENTIFICATION</scope>
    <source>
        <tissue evidence="5">Gonads</tissue>
    </source>
</reference>
<dbReference type="RefSeq" id="XP_030762665.1">
    <property type="nucleotide sequence ID" value="XM_030906805.1"/>
</dbReference>
<keyword evidence="1" id="KW-0547">Nucleotide-binding</keyword>
<keyword evidence="1" id="KW-0347">Helicase</keyword>
<dbReference type="GO" id="GO:0000723">
    <property type="term" value="P:telomere maintenance"/>
    <property type="evidence" value="ECO:0007669"/>
    <property type="project" value="InterPro"/>
</dbReference>